<sequence>MINCTHRIIRQTKDIVFFCYSDKKELCMGVFSARNVKRSYDEFCKKPAKVKVKVKIAKNKVKAAPKRGGRKRRRAFLEDFRSRGHQFDTVNKIERSYETRVYRLFESNDKNEIKIRHALREMVKNHSWSQIEVQRSQIRQRSTGDDDCNNEDDDPGAKDQNAPGANDEGENKEENK</sequence>
<proteinExistence type="predicted"/>
<name>A0A915K4G5_ROMCU</name>
<dbReference type="WBParaSite" id="nRc.2.0.1.t33099-RA">
    <property type="protein sequence ID" value="nRc.2.0.1.t33099-RA"/>
    <property type="gene ID" value="nRc.2.0.1.g33099"/>
</dbReference>
<feature type="compositionally biased region" description="Acidic residues" evidence="1">
    <location>
        <begin position="167"/>
        <end position="176"/>
    </location>
</feature>
<evidence type="ECO:0000313" key="3">
    <source>
        <dbReference type="WBParaSite" id="nRc.2.0.1.t33099-RA"/>
    </source>
</evidence>
<feature type="compositionally biased region" description="Acidic residues" evidence="1">
    <location>
        <begin position="145"/>
        <end position="154"/>
    </location>
</feature>
<evidence type="ECO:0000313" key="2">
    <source>
        <dbReference type="Proteomes" id="UP000887565"/>
    </source>
</evidence>
<organism evidence="2 3">
    <name type="scientific">Romanomermis culicivorax</name>
    <name type="common">Nematode worm</name>
    <dbReference type="NCBI Taxonomy" id="13658"/>
    <lineage>
        <taxon>Eukaryota</taxon>
        <taxon>Metazoa</taxon>
        <taxon>Ecdysozoa</taxon>
        <taxon>Nematoda</taxon>
        <taxon>Enoplea</taxon>
        <taxon>Dorylaimia</taxon>
        <taxon>Mermithida</taxon>
        <taxon>Mermithoidea</taxon>
        <taxon>Mermithidae</taxon>
        <taxon>Romanomermis</taxon>
    </lineage>
</organism>
<dbReference type="AlphaFoldDB" id="A0A915K4G5"/>
<dbReference type="Proteomes" id="UP000887565">
    <property type="component" value="Unplaced"/>
</dbReference>
<reference evidence="3" key="1">
    <citation type="submission" date="2022-11" db="UniProtKB">
        <authorList>
            <consortium name="WormBaseParasite"/>
        </authorList>
    </citation>
    <scope>IDENTIFICATION</scope>
</reference>
<keyword evidence="2" id="KW-1185">Reference proteome</keyword>
<protein>
    <submittedName>
        <fullName evidence="3">Uncharacterized protein</fullName>
    </submittedName>
</protein>
<accession>A0A915K4G5</accession>
<feature type="compositionally biased region" description="Polar residues" evidence="1">
    <location>
        <begin position="127"/>
        <end position="141"/>
    </location>
</feature>
<evidence type="ECO:0000256" key="1">
    <source>
        <dbReference type="SAM" id="MobiDB-lite"/>
    </source>
</evidence>
<feature type="region of interest" description="Disordered" evidence="1">
    <location>
        <begin position="127"/>
        <end position="176"/>
    </location>
</feature>